<protein>
    <submittedName>
        <fullName evidence="10">Multidrug ABC transporter ATPase</fullName>
    </submittedName>
</protein>
<proteinExistence type="predicted"/>
<gene>
    <name evidence="10" type="ORF">O163_02720</name>
</gene>
<name>U5CY65_CALSX</name>
<dbReference type="InterPro" id="IPR011527">
    <property type="entry name" value="ABC1_TM_dom"/>
</dbReference>
<dbReference type="Proteomes" id="UP000016856">
    <property type="component" value="Unassembled WGS sequence"/>
</dbReference>
<organism evidence="10 11">
    <name type="scientific">Caldanaerobacter subterraneus subsp. yonseiensis KB-1</name>
    <dbReference type="NCBI Taxonomy" id="1388761"/>
    <lineage>
        <taxon>Bacteria</taxon>
        <taxon>Bacillati</taxon>
        <taxon>Bacillota</taxon>
        <taxon>Clostridia</taxon>
        <taxon>Thermoanaerobacterales</taxon>
        <taxon>Thermoanaerobacteraceae</taxon>
        <taxon>Caldanaerobacter</taxon>
    </lineage>
</organism>
<dbReference type="InterPro" id="IPR039421">
    <property type="entry name" value="Type_1_exporter"/>
</dbReference>
<feature type="domain" description="ABC transmembrane type-1" evidence="9">
    <location>
        <begin position="21"/>
        <end position="299"/>
    </location>
</feature>
<evidence type="ECO:0000313" key="11">
    <source>
        <dbReference type="Proteomes" id="UP000016856"/>
    </source>
</evidence>
<comment type="subcellular location">
    <subcellularLocation>
        <location evidence="1">Cell membrane</location>
        <topology evidence="1">Multi-pass membrane protein</topology>
    </subcellularLocation>
</comment>
<dbReference type="AlphaFoldDB" id="U5CY65"/>
<dbReference type="InterPro" id="IPR036640">
    <property type="entry name" value="ABC1_TM_sf"/>
</dbReference>
<dbReference type="GO" id="GO:0005524">
    <property type="term" value="F:ATP binding"/>
    <property type="evidence" value="ECO:0007669"/>
    <property type="project" value="UniProtKB-KW"/>
</dbReference>
<dbReference type="GO" id="GO:0005886">
    <property type="term" value="C:plasma membrane"/>
    <property type="evidence" value="ECO:0007669"/>
    <property type="project" value="UniProtKB-SubCell"/>
</dbReference>
<evidence type="ECO:0000259" key="9">
    <source>
        <dbReference type="PROSITE" id="PS50929"/>
    </source>
</evidence>
<dbReference type="PATRIC" id="fig|1388761.3.peg.543"/>
<feature type="domain" description="ABC transporter" evidence="8">
    <location>
        <begin position="331"/>
        <end position="566"/>
    </location>
</feature>
<evidence type="ECO:0000256" key="1">
    <source>
        <dbReference type="ARBA" id="ARBA00004651"/>
    </source>
</evidence>
<evidence type="ECO:0000256" key="6">
    <source>
        <dbReference type="ARBA" id="ARBA00023136"/>
    </source>
</evidence>
<evidence type="ECO:0000256" key="4">
    <source>
        <dbReference type="ARBA" id="ARBA00022840"/>
    </source>
</evidence>
<dbReference type="Pfam" id="PF00005">
    <property type="entry name" value="ABC_tran"/>
    <property type="match status" value="1"/>
</dbReference>
<evidence type="ECO:0000259" key="8">
    <source>
        <dbReference type="PROSITE" id="PS50893"/>
    </source>
</evidence>
<feature type="transmembrane region" description="Helical" evidence="7">
    <location>
        <begin position="246"/>
        <end position="264"/>
    </location>
</feature>
<evidence type="ECO:0000256" key="7">
    <source>
        <dbReference type="SAM" id="Phobius"/>
    </source>
</evidence>
<evidence type="ECO:0000256" key="2">
    <source>
        <dbReference type="ARBA" id="ARBA00022692"/>
    </source>
</evidence>
<dbReference type="PANTHER" id="PTHR43394">
    <property type="entry name" value="ATP-DEPENDENT PERMEASE MDL1, MITOCHONDRIAL"/>
    <property type="match status" value="1"/>
</dbReference>
<dbReference type="InterPro" id="IPR027417">
    <property type="entry name" value="P-loop_NTPase"/>
</dbReference>
<dbReference type="SUPFAM" id="SSF90123">
    <property type="entry name" value="ABC transporter transmembrane region"/>
    <property type="match status" value="1"/>
</dbReference>
<dbReference type="CDD" id="cd07346">
    <property type="entry name" value="ABC_6TM_exporters"/>
    <property type="match status" value="1"/>
</dbReference>
<comment type="caution">
    <text evidence="10">The sequence shown here is derived from an EMBL/GenBank/DDBJ whole genome shotgun (WGS) entry which is preliminary data.</text>
</comment>
<sequence>MGGEGVKKYFFKNKLLFTGNIILTLAESILSVMLAFILANFVDAAVEYDMALLYKTCIIFSLYLISVLIVWYSLRIVRASYIRQMLFDLKNDIFSKVINKEIDQFQKGNSASYISTLNNDITILEQDYFKNILTMVALIFSFIIATVAIFKLNFFIAVGVFVISIFLVAIPYLFREKISRAKREFSDSLSDLTVQTNEILSGFEVVKSFNVEKLVDEQYKKYNKKVEDNRFFFEKMLALANSLTEFFGYLMFFASLGLGAYLVIKRILEPGLMIAAVQLMNNIVNPMIGIIERVNALKGTESIQKKIMDIMEDKEQQEGEFISKTDFNDAIVFENVSFSYGKREEPTLKNISFTVKKGEKCAIIGPNGSGKSTIVKLLLKYYNNFEGRILIDGIDIRNIKTEDLYNNLISVIHQNVFMFDTSIKNNITLFKEYDEKVIERAISLSGLKEFIEKLPDKENTEVGEKGSNLSGGERQRISIARALIKGTPILVSDEPTSSLDKKTALSIENSILSIEGLTALVITHNTSEEVLKKYDKIIFVEDGEIVKVGAFDEIFTPASVVLSVVG</sequence>
<dbReference type="SUPFAM" id="SSF52540">
    <property type="entry name" value="P-loop containing nucleoside triphosphate hydrolases"/>
    <property type="match status" value="1"/>
</dbReference>
<dbReference type="InterPro" id="IPR003593">
    <property type="entry name" value="AAA+_ATPase"/>
</dbReference>
<keyword evidence="6 7" id="KW-0472">Membrane</keyword>
<dbReference type="GO" id="GO:0016887">
    <property type="term" value="F:ATP hydrolysis activity"/>
    <property type="evidence" value="ECO:0007669"/>
    <property type="project" value="InterPro"/>
</dbReference>
<keyword evidence="4" id="KW-0067">ATP-binding</keyword>
<keyword evidence="5 7" id="KW-1133">Transmembrane helix</keyword>
<reference evidence="10 11" key="1">
    <citation type="journal article" date="2013" name="Genome Announc.">
        <title>Draft Genome Sequence of an Anaerobic and Extremophilic Bacterium, Caldanaerobacter yonseiensis, Isolated from a Geothermal Hot Stream.</title>
        <authorList>
            <person name="Lee S.J."/>
            <person name="Lee Y.J."/>
            <person name="Park G.S."/>
            <person name="Kim B.C."/>
            <person name="Lee S.J."/>
            <person name="Shin J.H."/>
            <person name="Lee D.W."/>
        </authorList>
    </citation>
    <scope>NUCLEOTIDE SEQUENCE [LARGE SCALE GENOMIC DNA]</scope>
    <source>
        <strain evidence="10 11">KB-1</strain>
    </source>
</reference>
<dbReference type="PROSITE" id="PS00211">
    <property type="entry name" value="ABC_TRANSPORTER_1"/>
    <property type="match status" value="1"/>
</dbReference>
<dbReference type="Gene3D" id="3.40.50.300">
    <property type="entry name" value="P-loop containing nucleotide triphosphate hydrolases"/>
    <property type="match status" value="1"/>
</dbReference>
<accession>U5CY65</accession>
<feature type="transmembrane region" description="Helical" evidence="7">
    <location>
        <begin position="53"/>
        <end position="74"/>
    </location>
</feature>
<evidence type="ECO:0000313" key="10">
    <source>
        <dbReference type="EMBL" id="ERM92927.1"/>
    </source>
</evidence>
<evidence type="ECO:0000256" key="5">
    <source>
        <dbReference type="ARBA" id="ARBA00022989"/>
    </source>
</evidence>
<dbReference type="InterPro" id="IPR003439">
    <property type="entry name" value="ABC_transporter-like_ATP-bd"/>
</dbReference>
<keyword evidence="2 7" id="KW-0812">Transmembrane</keyword>
<evidence type="ECO:0000256" key="3">
    <source>
        <dbReference type="ARBA" id="ARBA00022741"/>
    </source>
</evidence>
<feature type="transmembrane region" description="Helical" evidence="7">
    <location>
        <begin position="132"/>
        <end position="150"/>
    </location>
</feature>
<dbReference type="PROSITE" id="PS50929">
    <property type="entry name" value="ABC_TM1F"/>
    <property type="match status" value="1"/>
</dbReference>
<dbReference type="PROSITE" id="PS50893">
    <property type="entry name" value="ABC_TRANSPORTER_2"/>
    <property type="match status" value="1"/>
</dbReference>
<dbReference type="PANTHER" id="PTHR43394:SF1">
    <property type="entry name" value="ATP-BINDING CASSETTE SUB-FAMILY B MEMBER 10, MITOCHONDRIAL"/>
    <property type="match status" value="1"/>
</dbReference>
<dbReference type="SMART" id="SM00382">
    <property type="entry name" value="AAA"/>
    <property type="match status" value="1"/>
</dbReference>
<dbReference type="GO" id="GO:0015421">
    <property type="term" value="F:ABC-type oligopeptide transporter activity"/>
    <property type="evidence" value="ECO:0007669"/>
    <property type="project" value="TreeGrafter"/>
</dbReference>
<feature type="transmembrane region" description="Helical" evidence="7">
    <location>
        <begin position="156"/>
        <end position="174"/>
    </location>
</feature>
<dbReference type="InterPro" id="IPR017871">
    <property type="entry name" value="ABC_transporter-like_CS"/>
</dbReference>
<keyword evidence="3" id="KW-0547">Nucleotide-binding</keyword>
<dbReference type="Pfam" id="PF00664">
    <property type="entry name" value="ABC_membrane"/>
    <property type="match status" value="1"/>
</dbReference>
<dbReference type="Gene3D" id="1.20.1560.10">
    <property type="entry name" value="ABC transporter type 1, transmembrane domain"/>
    <property type="match status" value="1"/>
</dbReference>
<dbReference type="EMBL" id="AXDC01000004">
    <property type="protein sequence ID" value="ERM92927.1"/>
    <property type="molecule type" value="Genomic_DNA"/>
</dbReference>
<feature type="transmembrane region" description="Helical" evidence="7">
    <location>
        <begin position="21"/>
        <end position="41"/>
    </location>
</feature>